<evidence type="ECO:0000256" key="3">
    <source>
        <dbReference type="ARBA" id="ARBA00022825"/>
    </source>
</evidence>
<dbReference type="PRINTS" id="PR00723">
    <property type="entry name" value="SUBTILISIN"/>
</dbReference>
<dbReference type="PANTHER" id="PTHR42884:SF14">
    <property type="entry name" value="NEUROENDOCRINE CONVERTASE 1"/>
    <property type="match status" value="1"/>
</dbReference>
<feature type="domain" description="Secretion system C-terminal sorting" evidence="8">
    <location>
        <begin position="683"/>
        <end position="769"/>
    </location>
</feature>
<evidence type="ECO:0000256" key="2">
    <source>
        <dbReference type="ARBA" id="ARBA00022801"/>
    </source>
</evidence>
<dbReference type="InterPro" id="IPR023827">
    <property type="entry name" value="Peptidase_S8_Asp-AS"/>
</dbReference>
<dbReference type="PROSITE" id="PS00138">
    <property type="entry name" value="SUBTILASE_SER"/>
    <property type="match status" value="1"/>
</dbReference>
<keyword evidence="3 4" id="KW-0720">Serine protease</keyword>
<dbReference type="PROSITE" id="PS00136">
    <property type="entry name" value="SUBTILASE_ASP"/>
    <property type="match status" value="1"/>
</dbReference>
<dbReference type="AlphaFoldDB" id="A0A1I0RE86"/>
<keyword evidence="1 4" id="KW-0645">Protease</keyword>
<protein>
    <submittedName>
        <fullName evidence="9">Por secretion system C-terminal sorting domain-containing protein</fullName>
    </submittedName>
</protein>
<dbReference type="InterPro" id="IPR023828">
    <property type="entry name" value="Peptidase_S8_Ser-AS"/>
</dbReference>
<dbReference type="PANTHER" id="PTHR42884">
    <property type="entry name" value="PROPROTEIN CONVERTASE SUBTILISIN/KEXIN-RELATED"/>
    <property type="match status" value="1"/>
</dbReference>
<feature type="domain" description="Peptidase S8/S53" evidence="7">
    <location>
        <begin position="233"/>
        <end position="497"/>
    </location>
</feature>
<dbReference type="GO" id="GO:0004252">
    <property type="term" value="F:serine-type endopeptidase activity"/>
    <property type="evidence" value="ECO:0007669"/>
    <property type="project" value="UniProtKB-UniRule"/>
</dbReference>
<dbReference type="Pfam" id="PF00082">
    <property type="entry name" value="Peptidase_S8"/>
    <property type="match status" value="1"/>
</dbReference>
<keyword evidence="10" id="KW-1185">Reference proteome</keyword>
<proteinExistence type="inferred from homology"/>
<name>A0A1I0RE86_9BACT</name>
<evidence type="ECO:0000259" key="7">
    <source>
        <dbReference type="Pfam" id="PF00082"/>
    </source>
</evidence>
<dbReference type="EMBL" id="FOJG01000001">
    <property type="protein sequence ID" value="SEW38920.1"/>
    <property type="molecule type" value="Genomic_DNA"/>
</dbReference>
<dbReference type="InterPro" id="IPR026444">
    <property type="entry name" value="Secre_tail"/>
</dbReference>
<dbReference type="STRING" id="29529.SAMN04488122_2676"/>
<feature type="active site" description="Charge relay system" evidence="4">
    <location>
        <position position="452"/>
    </location>
</feature>
<evidence type="ECO:0000256" key="5">
    <source>
        <dbReference type="RuleBase" id="RU003355"/>
    </source>
</evidence>
<dbReference type="InterPro" id="IPR015500">
    <property type="entry name" value="Peptidase_S8_subtilisin-rel"/>
</dbReference>
<comment type="similarity">
    <text evidence="4 5">Belongs to the peptidase S8 family.</text>
</comment>
<evidence type="ECO:0000256" key="6">
    <source>
        <dbReference type="SAM" id="SignalP"/>
    </source>
</evidence>
<evidence type="ECO:0000313" key="10">
    <source>
        <dbReference type="Proteomes" id="UP000199310"/>
    </source>
</evidence>
<dbReference type="InterPro" id="IPR000209">
    <property type="entry name" value="Peptidase_S8/S53_dom"/>
</dbReference>
<feature type="signal peptide" evidence="6">
    <location>
        <begin position="1"/>
        <end position="19"/>
    </location>
</feature>
<dbReference type="Pfam" id="PF18962">
    <property type="entry name" value="Por_Secre_tail"/>
    <property type="match status" value="1"/>
</dbReference>
<keyword evidence="2 4" id="KW-0378">Hydrolase</keyword>
<reference evidence="10" key="1">
    <citation type="submission" date="2016-10" db="EMBL/GenBank/DDBJ databases">
        <authorList>
            <person name="Varghese N."/>
            <person name="Submissions S."/>
        </authorList>
    </citation>
    <scope>NUCLEOTIDE SEQUENCE [LARGE SCALE GENOMIC DNA]</scope>
    <source>
        <strain evidence="10">DSM 3695</strain>
    </source>
</reference>
<feature type="chain" id="PRO_5011658022" evidence="6">
    <location>
        <begin position="20"/>
        <end position="771"/>
    </location>
</feature>
<feature type="active site" description="Charge relay system" evidence="4">
    <location>
        <position position="239"/>
    </location>
</feature>
<dbReference type="InterPro" id="IPR036852">
    <property type="entry name" value="Peptidase_S8/S53_dom_sf"/>
</dbReference>
<evidence type="ECO:0000313" key="9">
    <source>
        <dbReference type="EMBL" id="SEW38920.1"/>
    </source>
</evidence>
<keyword evidence="6" id="KW-0732">Signal</keyword>
<evidence type="ECO:0000256" key="1">
    <source>
        <dbReference type="ARBA" id="ARBA00022670"/>
    </source>
</evidence>
<dbReference type="RefSeq" id="WP_089895432.1">
    <property type="nucleotide sequence ID" value="NZ_FOJG01000001.1"/>
</dbReference>
<organism evidence="9 10">
    <name type="scientific">Chitinophaga arvensicola</name>
    <dbReference type="NCBI Taxonomy" id="29529"/>
    <lineage>
        <taxon>Bacteria</taxon>
        <taxon>Pseudomonadati</taxon>
        <taxon>Bacteroidota</taxon>
        <taxon>Chitinophagia</taxon>
        <taxon>Chitinophagales</taxon>
        <taxon>Chitinophagaceae</taxon>
        <taxon>Chitinophaga</taxon>
    </lineage>
</organism>
<dbReference type="SUPFAM" id="SSF52743">
    <property type="entry name" value="Subtilisin-like"/>
    <property type="match status" value="1"/>
</dbReference>
<evidence type="ECO:0000259" key="8">
    <source>
        <dbReference type="Pfam" id="PF18962"/>
    </source>
</evidence>
<sequence>MKKTLLLALLIGSGLHLCAQNDYYWSSGKKIPLKTDSTTVIIKTATTAELKSAAARFKSLAQPGVAVDHADSQQLVIKYHRKVALKEVTADLAAATGKKTEARYAHTALQSPFILTGNILYEPADGKTPQDVLNFLGKQAITRQYEDRYKTVHVTAAHLDSVLAIANRLYESGLVKWCHPDFFSDFKPSTNDPLYNNQYYLDNYGQTGGTANIDIDANVAFNNLPANAANNVIRVAVIDDGVDAHEELGTRLVAGFTAGGFGTGAQSSTTQAHGQACAGIIGATRDNNIGIAGLCSNCQIVPVNIFNGFNGAAASAGDIAGSINWAWTATQGNADVLSCSWGGGLPADAITQAITAARTQGRGNRGAVVVFAAGNFQNGSASSVAYPANVSGVISVGAINKSGARWYYSPNSPSIVAPTGDVNGNGDVYTLDRMGTNGGNAGNYVTNFGGTSAACPQVAGVAALILSVSPHLTEAQVKTAILTSATPMNNSTNFGAGRLNAYNAIQKSLPYIIGPDAFCTTTANYTVGNAPPNATYAWTVSNTNYASVTPSSATATVTRFSQGYTPLNVTINGIYQAGKSLVLGSNSSIEVRQAGTCYDGRLTWELIATPSSSSASNWQWAADPNASGEFYISSPNSSSTFVTVKGGGYVNVTYTDACGQTSMSNGGLVYSPCPSSLMANVTVYPNPVSSQLFIKNGVVTPAVNAKVAAAAPDNTLEAKLYNEKGWLIRSSKIKESDATITFDTGNLPEGTYYLHLYQGGQRTERQIVIRH</sequence>
<dbReference type="PROSITE" id="PS51892">
    <property type="entry name" value="SUBTILASE"/>
    <property type="match status" value="1"/>
</dbReference>
<dbReference type="Proteomes" id="UP000199310">
    <property type="component" value="Unassembled WGS sequence"/>
</dbReference>
<dbReference type="GO" id="GO:0016020">
    <property type="term" value="C:membrane"/>
    <property type="evidence" value="ECO:0007669"/>
    <property type="project" value="TreeGrafter"/>
</dbReference>
<dbReference type="OrthoDB" id="1489355at2"/>
<dbReference type="Gene3D" id="3.40.50.200">
    <property type="entry name" value="Peptidase S8/S53 domain"/>
    <property type="match status" value="1"/>
</dbReference>
<feature type="active site" description="Charge relay system" evidence="4">
    <location>
        <position position="273"/>
    </location>
</feature>
<evidence type="ECO:0000256" key="4">
    <source>
        <dbReference type="PROSITE-ProRule" id="PRU01240"/>
    </source>
</evidence>
<gene>
    <name evidence="9" type="ORF">SAMN04488122_2676</name>
</gene>
<dbReference type="GO" id="GO:0016485">
    <property type="term" value="P:protein processing"/>
    <property type="evidence" value="ECO:0007669"/>
    <property type="project" value="TreeGrafter"/>
</dbReference>
<accession>A0A1I0RE86</accession>